<name>A0ABM3QC35_ACIJB</name>
<sequence>MAHISDAHTFSSLFPLAQHFPSCHNPVPRTISILNCSLKGQQGEQNNLLPTATPTKPGADMARATFGNTELSTLRSASCSGETKPPGRGCQSPGNKQVPVSTPETGTLKGTERQQRLHKLRSRVCAEDFGVVAGPGCCKRLVCVQERDGPLQAKKGDTPRFCPPPQSLQDRMGFYKEVSNVSLENDAFITKFSGLFLPSFPTYIINHEVITIPV</sequence>
<keyword evidence="2" id="KW-1185">Reference proteome</keyword>
<dbReference type="Proteomes" id="UP001652583">
    <property type="component" value="Chromosome A1"/>
</dbReference>
<feature type="region of interest" description="Disordered" evidence="1">
    <location>
        <begin position="75"/>
        <end position="112"/>
    </location>
</feature>
<proteinExistence type="predicted"/>
<gene>
    <name evidence="3" type="primary">LOC113603353</name>
</gene>
<evidence type="ECO:0000256" key="1">
    <source>
        <dbReference type="SAM" id="MobiDB-lite"/>
    </source>
</evidence>
<reference evidence="3" key="1">
    <citation type="submission" date="2025-08" db="UniProtKB">
        <authorList>
            <consortium name="RefSeq"/>
        </authorList>
    </citation>
    <scope>IDENTIFICATION</scope>
    <source>
        <tissue evidence="3">Blood</tissue>
    </source>
</reference>
<dbReference type="RefSeq" id="XP_053081489.1">
    <property type="nucleotide sequence ID" value="XM_053225514.1"/>
</dbReference>
<feature type="compositionally biased region" description="Polar residues" evidence="1">
    <location>
        <begin position="92"/>
        <end position="105"/>
    </location>
</feature>
<evidence type="ECO:0000313" key="3">
    <source>
        <dbReference type="RefSeq" id="XP_053081489.1"/>
    </source>
</evidence>
<dbReference type="GeneID" id="113603353"/>
<organism evidence="2 3">
    <name type="scientific">Acinonyx jubatus</name>
    <name type="common">Cheetah</name>
    <dbReference type="NCBI Taxonomy" id="32536"/>
    <lineage>
        <taxon>Eukaryota</taxon>
        <taxon>Metazoa</taxon>
        <taxon>Chordata</taxon>
        <taxon>Craniata</taxon>
        <taxon>Vertebrata</taxon>
        <taxon>Euteleostomi</taxon>
        <taxon>Mammalia</taxon>
        <taxon>Eutheria</taxon>
        <taxon>Laurasiatheria</taxon>
        <taxon>Carnivora</taxon>
        <taxon>Feliformia</taxon>
        <taxon>Felidae</taxon>
        <taxon>Felinae</taxon>
        <taxon>Acinonyx</taxon>
    </lineage>
</organism>
<accession>A0ABM3QC35</accession>
<protein>
    <submittedName>
        <fullName evidence="3">Uncharacterized protein LOC113603353 isoform X1</fullName>
    </submittedName>
</protein>
<evidence type="ECO:0000313" key="2">
    <source>
        <dbReference type="Proteomes" id="UP001652583"/>
    </source>
</evidence>